<dbReference type="Proteomes" id="UP000299102">
    <property type="component" value="Unassembled WGS sequence"/>
</dbReference>
<sequence length="173" mass="19232">MRATKSKSRWSPPSIDNRNLRRITNAVPISWIGIGYMGRGEQARKGCRRFEVLHFEVKSQLSDVGDSARVRRPSRFFTCGGIREPYQSDRLASHRYKLEKHHASVVVGLVSNIINNHKSTAGSRVIAPLTTSFAGRWFLLAFSVLEPPALSRSDGVTGRTDGSPLALDALSHF</sequence>
<name>A0A4C1Z0L1_EUMVA</name>
<dbReference type="AlphaFoldDB" id="A0A4C1Z0L1"/>
<accession>A0A4C1Z0L1</accession>
<reference evidence="1 2" key="1">
    <citation type="journal article" date="2019" name="Commun. Biol.">
        <title>The bagworm genome reveals a unique fibroin gene that provides high tensile strength.</title>
        <authorList>
            <person name="Kono N."/>
            <person name="Nakamura H."/>
            <person name="Ohtoshi R."/>
            <person name="Tomita M."/>
            <person name="Numata K."/>
            <person name="Arakawa K."/>
        </authorList>
    </citation>
    <scope>NUCLEOTIDE SEQUENCE [LARGE SCALE GENOMIC DNA]</scope>
</reference>
<protein>
    <submittedName>
        <fullName evidence="1">Uncharacterized protein</fullName>
    </submittedName>
</protein>
<gene>
    <name evidence="1" type="ORF">EVAR_59080_1</name>
</gene>
<comment type="caution">
    <text evidence="1">The sequence shown here is derived from an EMBL/GenBank/DDBJ whole genome shotgun (WGS) entry which is preliminary data.</text>
</comment>
<evidence type="ECO:0000313" key="1">
    <source>
        <dbReference type="EMBL" id="GBP80703.1"/>
    </source>
</evidence>
<organism evidence="1 2">
    <name type="scientific">Eumeta variegata</name>
    <name type="common">Bagworm moth</name>
    <name type="synonym">Eumeta japonica</name>
    <dbReference type="NCBI Taxonomy" id="151549"/>
    <lineage>
        <taxon>Eukaryota</taxon>
        <taxon>Metazoa</taxon>
        <taxon>Ecdysozoa</taxon>
        <taxon>Arthropoda</taxon>
        <taxon>Hexapoda</taxon>
        <taxon>Insecta</taxon>
        <taxon>Pterygota</taxon>
        <taxon>Neoptera</taxon>
        <taxon>Endopterygota</taxon>
        <taxon>Lepidoptera</taxon>
        <taxon>Glossata</taxon>
        <taxon>Ditrysia</taxon>
        <taxon>Tineoidea</taxon>
        <taxon>Psychidae</taxon>
        <taxon>Oiketicinae</taxon>
        <taxon>Eumeta</taxon>
    </lineage>
</organism>
<evidence type="ECO:0000313" key="2">
    <source>
        <dbReference type="Proteomes" id="UP000299102"/>
    </source>
</evidence>
<dbReference type="EMBL" id="BGZK01001476">
    <property type="protein sequence ID" value="GBP80703.1"/>
    <property type="molecule type" value="Genomic_DNA"/>
</dbReference>
<keyword evidence="2" id="KW-1185">Reference proteome</keyword>
<proteinExistence type="predicted"/>